<evidence type="ECO:0000313" key="2">
    <source>
        <dbReference type="EMBL" id="MBO8451394.1"/>
    </source>
</evidence>
<feature type="signal peptide" evidence="1">
    <location>
        <begin position="1"/>
        <end position="18"/>
    </location>
</feature>
<dbReference type="SUPFAM" id="SSF48371">
    <property type="entry name" value="ARM repeat"/>
    <property type="match status" value="1"/>
</dbReference>
<dbReference type="InterPro" id="IPR016024">
    <property type="entry name" value="ARM-type_fold"/>
</dbReference>
<evidence type="ECO:0000313" key="3">
    <source>
        <dbReference type="Proteomes" id="UP000823661"/>
    </source>
</evidence>
<proteinExistence type="predicted"/>
<dbReference type="Gene3D" id="1.25.10.10">
    <property type="entry name" value="Leucine-rich Repeat Variant"/>
    <property type="match status" value="1"/>
</dbReference>
<feature type="chain" id="PRO_5038846039" evidence="1">
    <location>
        <begin position="19"/>
        <end position="726"/>
    </location>
</feature>
<comment type="caution">
    <text evidence="2">The sequence shown here is derived from an EMBL/GenBank/DDBJ whole genome shotgun (WGS) entry which is preliminary data.</text>
</comment>
<dbReference type="InterPro" id="IPR011989">
    <property type="entry name" value="ARM-like"/>
</dbReference>
<reference evidence="2" key="1">
    <citation type="submission" date="2020-10" db="EMBL/GenBank/DDBJ databases">
        <authorList>
            <person name="Gilroy R."/>
        </authorList>
    </citation>
    <scope>NUCLEOTIDE SEQUENCE</scope>
    <source>
        <strain evidence="2">B1-20833</strain>
    </source>
</reference>
<reference evidence="2" key="2">
    <citation type="journal article" date="2021" name="PeerJ">
        <title>Extensive microbial diversity within the chicken gut microbiome revealed by metagenomics and culture.</title>
        <authorList>
            <person name="Gilroy R."/>
            <person name="Ravi A."/>
            <person name="Getino M."/>
            <person name="Pursley I."/>
            <person name="Horton D.L."/>
            <person name="Alikhan N.F."/>
            <person name="Baker D."/>
            <person name="Gharbi K."/>
            <person name="Hall N."/>
            <person name="Watson M."/>
            <person name="Adriaenssens E.M."/>
            <person name="Foster-Nyarko E."/>
            <person name="Jarju S."/>
            <person name="Secka A."/>
            <person name="Antonio M."/>
            <person name="Oren A."/>
            <person name="Chaudhuri R.R."/>
            <person name="La Ragione R."/>
            <person name="Hildebrand F."/>
            <person name="Pallen M.J."/>
        </authorList>
    </citation>
    <scope>NUCLEOTIDE SEQUENCE</scope>
    <source>
        <strain evidence="2">B1-20833</strain>
    </source>
</reference>
<protein>
    <submittedName>
        <fullName evidence="2">HEAT repeat domain-containing protein</fullName>
    </submittedName>
</protein>
<dbReference type="AlphaFoldDB" id="A0A9D9HHI2"/>
<sequence>MRKTILSAALAIGVCAGASGQTGASFAIVVDDGSYTRCRTEIELYMNAVREQGLDAFILEKQWESPDEIRDTLRYYYANRHLEGAVFIGDIPVPMIRKAQHFASAFKMDEERFPMRDSSIPSDRFYDDFDLEFEYVGRDSVETEFFYYNLSPESPQYIECDIYSGRIRPSGRFGDIYEELSRYLAKVARLKGEKNTLDKVTSYTGDGSFSNSLIAWKDETITLQEQFPLAGKTGDGTKFYAFAMYPVMKDIMIGEIQRNDLDVVIFHEHGMPDRQYLTAIPDESGYRDYMSGGYELGRFYARSAYRNAIMRGKSPQEAGAGLSSRYGIDSTWYCDAFDPAVEEADSLLDLKTGIVLEDIQKAAPNVRLAIFDACYNGDFREDDCIASRYIMAGGNTVVAIGNSANVLQDKSSSDLMGMLACGYSVGEWMQQVNILESHILGDPTFRFTPPASAVRPDLKNTDPGYWLGYVDDRYPCDIQGLALHRLYSLHYEGLPGLLQEIYDTSDYYMLRLQCMHLLAHYRGDAYVSLLEKAFDDPYEFIRRKAAYYAGKTGSADLLEPLAEMYLNEYNALRVAFNIVSGGSKFRDREFVRVLMDMVAGSDFIFDKEAFAKEAEDRLDAQCRMEEGSRKALEDKDAQMRSLYISSMRNNPYPHLADACIDAVKDDSETTELRTQIAEVLGWYVYSYNREDIVRSLQEYLDSGAEIPDALRGEIVKTIGRLSDYLR</sequence>
<accession>A0A9D9HHI2</accession>
<name>A0A9D9HHI2_9BACT</name>
<dbReference type="Proteomes" id="UP000823661">
    <property type="component" value="Unassembled WGS sequence"/>
</dbReference>
<keyword evidence="1" id="KW-0732">Signal</keyword>
<dbReference type="EMBL" id="JADIMI010000008">
    <property type="protein sequence ID" value="MBO8451394.1"/>
    <property type="molecule type" value="Genomic_DNA"/>
</dbReference>
<organism evidence="2 3">
    <name type="scientific">Candidatus Cryptobacteroides intestinavium</name>
    <dbReference type="NCBI Taxonomy" id="2840766"/>
    <lineage>
        <taxon>Bacteria</taxon>
        <taxon>Pseudomonadati</taxon>
        <taxon>Bacteroidota</taxon>
        <taxon>Bacteroidia</taxon>
        <taxon>Bacteroidales</taxon>
        <taxon>Candidatus Cryptobacteroides</taxon>
    </lineage>
</organism>
<evidence type="ECO:0000256" key="1">
    <source>
        <dbReference type="SAM" id="SignalP"/>
    </source>
</evidence>
<gene>
    <name evidence="2" type="ORF">IAC06_00720</name>
</gene>